<name>A0A8J2SN70_9STRA</name>
<feature type="region of interest" description="Disordered" evidence="1">
    <location>
        <begin position="181"/>
        <end position="229"/>
    </location>
</feature>
<feature type="compositionally biased region" description="Pro residues" evidence="1">
    <location>
        <begin position="217"/>
        <end position="229"/>
    </location>
</feature>
<gene>
    <name evidence="2" type="ORF">PECAL_4P11590</name>
</gene>
<protein>
    <submittedName>
        <fullName evidence="2">Uncharacterized protein</fullName>
    </submittedName>
</protein>
<feature type="compositionally biased region" description="Low complexity" evidence="1">
    <location>
        <begin position="205"/>
        <end position="216"/>
    </location>
</feature>
<feature type="region of interest" description="Disordered" evidence="1">
    <location>
        <begin position="112"/>
        <end position="133"/>
    </location>
</feature>
<organism evidence="2 3">
    <name type="scientific">Pelagomonas calceolata</name>
    <dbReference type="NCBI Taxonomy" id="35677"/>
    <lineage>
        <taxon>Eukaryota</taxon>
        <taxon>Sar</taxon>
        <taxon>Stramenopiles</taxon>
        <taxon>Ochrophyta</taxon>
        <taxon>Pelagophyceae</taxon>
        <taxon>Pelagomonadales</taxon>
        <taxon>Pelagomonadaceae</taxon>
        <taxon>Pelagomonas</taxon>
    </lineage>
</organism>
<dbReference type="AlphaFoldDB" id="A0A8J2SN70"/>
<feature type="compositionally biased region" description="Basic residues" evidence="1">
    <location>
        <begin position="119"/>
        <end position="133"/>
    </location>
</feature>
<reference evidence="2" key="1">
    <citation type="submission" date="2021-11" db="EMBL/GenBank/DDBJ databases">
        <authorList>
            <consortium name="Genoscope - CEA"/>
            <person name="William W."/>
        </authorList>
    </citation>
    <scope>NUCLEOTIDE SEQUENCE</scope>
</reference>
<keyword evidence="3" id="KW-1185">Reference proteome</keyword>
<sequence>MCICCEIFPACIDRYWEFPEHPCVVNACCYACCGNGLEDPNLAQRIFCQCNTVANYDECGSEPHLISLALCPFLIPGAVYAAFFWEPHYDAERDKALRAFLKHREERKRAAKQAAIDKKKNKRKAERARLKKAAKKEAKENFVEFDEDAWYESLPDRLKKKPHRTSKVAPEAQEMEFRGLKRGFLLSDSRPATAATAPSRPPTAPSAVPAATAGAPAPAPAPAPAEKPA</sequence>
<evidence type="ECO:0000256" key="1">
    <source>
        <dbReference type="SAM" id="MobiDB-lite"/>
    </source>
</evidence>
<proteinExistence type="predicted"/>
<comment type="caution">
    <text evidence="2">The sequence shown here is derived from an EMBL/GenBank/DDBJ whole genome shotgun (WGS) entry which is preliminary data.</text>
</comment>
<accession>A0A8J2SN70</accession>
<dbReference type="EMBL" id="CAKKNE010000004">
    <property type="protein sequence ID" value="CAH0373911.1"/>
    <property type="molecule type" value="Genomic_DNA"/>
</dbReference>
<evidence type="ECO:0000313" key="3">
    <source>
        <dbReference type="Proteomes" id="UP000789595"/>
    </source>
</evidence>
<evidence type="ECO:0000313" key="2">
    <source>
        <dbReference type="EMBL" id="CAH0373911.1"/>
    </source>
</evidence>
<dbReference type="Proteomes" id="UP000789595">
    <property type="component" value="Unassembled WGS sequence"/>
</dbReference>